<evidence type="ECO:0000313" key="1">
    <source>
        <dbReference type="EMBL" id="KUM47757.1"/>
    </source>
</evidence>
<reference evidence="1" key="1">
    <citation type="journal article" date="2015" name="Genome Biol. Evol.">
        <title>Organellar Genomes of White Spruce (Picea glauca): Assembly and Annotation.</title>
        <authorList>
            <person name="Jackman S.D."/>
            <person name="Warren R.L."/>
            <person name="Gibb E.A."/>
            <person name="Vandervalk B.P."/>
            <person name="Mohamadi H."/>
            <person name="Chu J."/>
            <person name="Raymond A."/>
            <person name="Pleasance S."/>
            <person name="Coope R."/>
            <person name="Wildung M.R."/>
            <person name="Ritland C.E."/>
            <person name="Bousquet J."/>
            <person name="Jones S.J."/>
            <person name="Bohlmann J."/>
            <person name="Birol I."/>
        </authorList>
    </citation>
    <scope>NUCLEOTIDE SEQUENCE [LARGE SCALE GENOMIC DNA]</scope>
    <source>
        <tissue evidence="1">Flushing bud</tissue>
    </source>
</reference>
<keyword evidence="1" id="KW-0496">Mitochondrion</keyword>
<accession>A0A101LYM4</accession>
<comment type="caution">
    <text evidence="1">The sequence shown here is derived from an EMBL/GenBank/DDBJ whole genome shotgun (WGS) entry which is preliminary data.</text>
</comment>
<dbReference type="EMBL" id="LKAM01000007">
    <property type="protein sequence ID" value="KUM47757.1"/>
    <property type="molecule type" value="Genomic_DNA"/>
</dbReference>
<dbReference type="AlphaFoldDB" id="A0A101LYM4"/>
<geneLocation type="mitochondrion" evidence="1"/>
<name>A0A101LYM4_PICGL</name>
<sequence>MDRSDFAGLPGSIPSLGRFFSCWAGSTQMKWSRLTDQAGLGAFYLGKARNKHICSARVGWAIFPLFPLFPGSSSEYSRGSSIPFKRDFDFTNRRSTNLFDRDAL</sequence>
<protein>
    <submittedName>
        <fullName evidence="1">Uncharacterized protein</fullName>
    </submittedName>
</protein>
<organism evidence="1">
    <name type="scientific">Picea glauca</name>
    <name type="common">White spruce</name>
    <name type="synonym">Pinus glauca</name>
    <dbReference type="NCBI Taxonomy" id="3330"/>
    <lineage>
        <taxon>Eukaryota</taxon>
        <taxon>Viridiplantae</taxon>
        <taxon>Streptophyta</taxon>
        <taxon>Embryophyta</taxon>
        <taxon>Tracheophyta</taxon>
        <taxon>Spermatophyta</taxon>
        <taxon>Pinopsida</taxon>
        <taxon>Pinidae</taxon>
        <taxon>Conifers I</taxon>
        <taxon>Pinales</taxon>
        <taxon>Pinaceae</taxon>
        <taxon>Picea</taxon>
    </lineage>
</organism>
<gene>
    <name evidence="1" type="ORF">ABT39_MTgene5944</name>
</gene>
<proteinExistence type="predicted"/>